<name>A0ABV6RJV9_9GAMM</name>
<protein>
    <recommendedName>
        <fullName evidence="5">Lipoprotein</fullName>
    </recommendedName>
</protein>
<gene>
    <name evidence="3" type="ORF">ACFFGH_03255</name>
</gene>
<dbReference type="Proteomes" id="UP001589896">
    <property type="component" value="Unassembled WGS sequence"/>
</dbReference>
<feature type="compositionally biased region" description="Low complexity" evidence="1">
    <location>
        <begin position="26"/>
        <end position="55"/>
    </location>
</feature>
<dbReference type="PROSITE" id="PS51257">
    <property type="entry name" value="PROKAR_LIPOPROTEIN"/>
    <property type="match status" value="1"/>
</dbReference>
<feature type="signal peptide" evidence="2">
    <location>
        <begin position="1"/>
        <end position="20"/>
    </location>
</feature>
<feature type="region of interest" description="Disordered" evidence="1">
    <location>
        <begin position="26"/>
        <end position="59"/>
    </location>
</feature>
<feature type="chain" id="PRO_5046358775" description="Lipoprotein" evidence="2">
    <location>
        <begin position="21"/>
        <end position="200"/>
    </location>
</feature>
<evidence type="ECO:0000313" key="3">
    <source>
        <dbReference type="EMBL" id="MFC0676869.1"/>
    </source>
</evidence>
<evidence type="ECO:0008006" key="5">
    <source>
        <dbReference type="Google" id="ProtNLM"/>
    </source>
</evidence>
<sequence length="200" mass="20289">MNASKFLNALSIAALGMALAGCSERPATAPTAGTGLASASNGAADTDANAAPVAGPQFEASTDTPALTALASRGTCSLENVVDTSTQTPSAGDEPNTYRAGRGATYRLIGFSTDSEQGAVPSEVQLLLHSAGQSYALAAQGGLERQDVASYFKKPGLANAGYQADAGFANVVPGRYEVFAVNTFGSDRILCPTHQAIIVE</sequence>
<accession>A0ABV6RJV9</accession>
<evidence type="ECO:0000313" key="4">
    <source>
        <dbReference type="Proteomes" id="UP001589896"/>
    </source>
</evidence>
<dbReference type="EMBL" id="JBHLTG010000001">
    <property type="protein sequence ID" value="MFC0676869.1"/>
    <property type="molecule type" value="Genomic_DNA"/>
</dbReference>
<organism evidence="3 4">
    <name type="scientific">Lysobacter korlensis</name>
    <dbReference type="NCBI Taxonomy" id="553636"/>
    <lineage>
        <taxon>Bacteria</taxon>
        <taxon>Pseudomonadati</taxon>
        <taxon>Pseudomonadota</taxon>
        <taxon>Gammaproteobacteria</taxon>
        <taxon>Lysobacterales</taxon>
        <taxon>Lysobacteraceae</taxon>
        <taxon>Lysobacter</taxon>
    </lineage>
</organism>
<keyword evidence="4" id="KW-1185">Reference proteome</keyword>
<proteinExistence type="predicted"/>
<reference evidence="3 4" key="1">
    <citation type="submission" date="2024-09" db="EMBL/GenBank/DDBJ databases">
        <authorList>
            <person name="Sun Q."/>
            <person name="Mori K."/>
        </authorList>
    </citation>
    <scope>NUCLEOTIDE SEQUENCE [LARGE SCALE GENOMIC DNA]</scope>
    <source>
        <strain evidence="3 4">KCTC 23076</strain>
    </source>
</reference>
<dbReference type="RefSeq" id="WP_386664761.1">
    <property type="nucleotide sequence ID" value="NZ_JBHLTG010000001.1"/>
</dbReference>
<evidence type="ECO:0000256" key="2">
    <source>
        <dbReference type="SAM" id="SignalP"/>
    </source>
</evidence>
<comment type="caution">
    <text evidence="3">The sequence shown here is derived from an EMBL/GenBank/DDBJ whole genome shotgun (WGS) entry which is preliminary data.</text>
</comment>
<evidence type="ECO:0000256" key="1">
    <source>
        <dbReference type="SAM" id="MobiDB-lite"/>
    </source>
</evidence>
<keyword evidence="2" id="KW-0732">Signal</keyword>